<gene>
    <name evidence="2" type="ORF">CU100_09240</name>
</gene>
<feature type="transmembrane region" description="Helical" evidence="1">
    <location>
        <begin position="47"/>
        <end position="65"/>
    </location>
</feature>
<protein>
    <recommendedName>
        <fullName evidence="4">Protoporphyrinogen IX oxidase</fullName>
    </recommendedName>
</protein>
<sequence>MIAAYIDEFIMLCAGLWMTAVGFRYISFPIPGPGEKNAWLANIVNHFRWMGPLLVIIAVVLAIAAPA</sequence>
<evidence type="ECO:0008006" key="4">
    <source>
        <dbReference type="Google" id="ProtNLM"/>
    </source>
</evidence>
<dbReference type="AlphaFoldDB" id="A0A2P7AUH3"/>
<evidence type="ECO:0000313" key="2">
    <source>
        <dbReference type="EMBL" id="PSH57868.1"/>
    </source>
</evidence>
<organism evidence="2 3">
    <name type="scientific">Phyllobacterium endophyticum</name>
    <dbReference type="NCBI Taxonomy" id="1149773"/>
    <lineage>
        <taxon>Bacteria</taxon>
        <taxon>Pseudomonadati</taxon>
        <taxon>Pseudomonadota</taxon>
        <taxon>Alphaproteobacteria</taxon>
        <taxon>Hyphomicrobiales</taxon>
        <taxon>Phyllobacteriaceae</taxon>
        <taxon>Phyllobacterium</taxon>
    </lineage>
</organism>
<proteinExistence type="predicted"/>
<keyword evidence="3" id="KW-1185">Reference proteome</keyword>
<keyword evidence="1" id="KW-0812">Transmembrane</keyword>
<dbReference type="OrthoDB" id="8163731at2"/>
<reference evidence="3" key="1">
    <citation type="submission" date="2017-11" db="EMBL/GenBank/DDBJ databases">
        <authorList>
            <person name="Kuznetsova I."/>
            <person name="Sazanova A."/>
            <person name="Chirak E."/>
            <person name="Safronova V."/>
            <person name="Willems A."/>
        </authorList>
    </citation>
    <scope>NUCLEOTIDE SEQUENCE [LARGE SCALE GENOMIC DNA]</scope>
    <source>
        <strain evidence="3">PEPV15</strain>
    </source>
</reference>
<comment type="caution">
    <text evidence="2">The sequence shown here is derived from an EMBL/GenBank/DDBJ whole genome shotgun (WGS) entry which is preliminary data.</text>
</comment>
<dbReference type="Proteomes" id="UP000241158">
    <property type="component" value="Unassembled WGS sequence"/>
</dbReference>
<dbReference type="EMBL" id="PGGN01000002">
    <property type="protein sequence ID" value="PSH57868.1"/>
    <property type="molecule type" value="Genomic_DNA"/>
</dbReference>
<name>A0A2P7AUH3_9HYPH</name>
<keyword evidence="1" id="KW-0472">Membrane</keyword>
<dbReference type="RefSeq" id="WP_106716308.1">
    <property type="nucleotide sequence ID" value="NZ_JACHXT010000001.1"/>
</dbReference>
<keyword evidence="1" id="KW-1133">Transmembrane helix</keyword>
<evidence type="ECO:0000313" key="3">
    <source>
        <dbReference type="Proteomes" id="UP000241158"/>
    </source>
</evidence>
<evidence type="ECO:0000256" key="1">
    <source>
        <dbReference type="SAM" id="Phobius"/>
    </source>
</evidence>
<feature type="transmembrane region" description="Helical" evidence="1">
    <location>
        <begin position="9"/>
        <end position="27"/>
    </location>
</feature>
<accession>A0A2P7AUH3</accession>